<evidence type="ECO:0000256" key="8">
    <source>
        <dbReference type="ARBA" id="ARBA00049244"/>
    </source>
</evidence>
<evidence type="ECO:0000259" key="10">
    <source>
        <dbReference type="Pfam" id="PF06144"/>
    </source>
</evidence>
<dbReference type="InterPro" id="IPR005790">
    <property type="entry name" value="DNA_polIII_delta"/>
</dbReference>
<feature type="domain" description="DNA polymerase III delta N-terminal" evidence="10">
    <location>
        <begin position="23"/>
        <end position="136"/>
    </location>
</feature>
<dbReference type="Pfam" id="PF06144">
    <property type="entry name" value="DNA_pol3_delta"/>
    <property type="match status" value="1"/>
</dbReference>
<dbReference type="InterPro" id="IPR010372">
    <property type="entry name" value="DNA_pol3_delta_N"/>
</dbReference>
<accession>A0AA37WI44</accession>
<dbReference type="RefSeq" id="WP_284216781.1">
    <property type="nucleotide sequence ID" value="NZ_BSOT01000005.1"/>
</dbReference>
<dbReference type="SUPFAM" id="SSF48019">
    <property type="entry name" value="post-AAA+ oligomerization domain-like"/>
    <property type="match status" value="1"/>
</dbReference>
<dbReference type="SUPFAM" id="SSF52540">
    <property type="entry name" value="P-loop containing nucleoside triphosphate hydrolases"/>
    <property type="match status" value="1"/>
</dbReference>
<dbReference type="EC" id="2.7.7.7" evidence="1 9"/>
<keyword evidence="4" id="KW-0548">Nucleotidyltransferase</keyword>
<protein>
    <recommendedName>
        <fullName evidence="2 9">DNA polymerase III subunit delta</fullName>
        <ecNumber evidence="1 9">2.7.7.7</ecNumber>
    </recommendedName>
</protein>
<evidence type="ECO:0000256" key="9">
    <source>
        <dbReference type="NCBIfam" id="TIGR01128"/>
    </source>
</evidence>
<dbReference type="GO" id="GO:0006261">
    <property type="term" value="P:DNA-templated DNA replication"/>
    <property type="evidence" value="ECO:0007669"/>
    <property type="project" value="TreeGrafter"/>
</dbReference>
<evidence type="ECO:0000256" key="7">
    <source>
        <dbReference type="ARBA" id="ARBA00034754"/>
    </source>
</evidence>
<comment type="catalytic activity">
    <reaction evidence="8">
        <text>DNA(n) + a 2'-deoxyribonucleoside 5'-triphosphate = DNA(n+1) + diphosphate</text>
        <dbReference type="Rhea" id="RHEA:22508"/>
        <dbReference type="Rhea" id="RHEA-COMP:17339"/>
        <dbReference type="Rhea" id="RHEA-COMP:17340"/>
        <dbReference type="ChEBI" id="CHEBI:33019"/>
        <dbReference type="ChEBI" id="CHEBI:61560"/>
        <dbReference type="ChEBI" id="CHEBI:173112"/>
        <dbReference type="EC" id="2.7.7.7"/>
    </reaction>
</comment>
<evidence type="ECO:0000256" key="3">
    <source>
        <dbReference type="ARBA" id="ARBA00022679"/>
    </source>
</evidence>
<dbReference type="CDD" id="cd18138">
    <property type="entry name" value="HLD_clamp_pol_III_delta"/>
    <property type="match status" value="1"/>
</dbReference>
<keyword evidence="13" id="KW-1185">Reference proteome</keyword>
<gene>
    <name evidence="12" type="primary">holA</name>
    <name evidence="12" type="ORF">GCM10007852_13950</name>
</gene>
<dbReference type="Proteomes" id="UP001156601">
    <property type="component" value="Unassembled WGS sequence"/>
</dbReference>
<sequence>MIQVNPQQFTQQLQRDTLPPIVLVFGDEPQQKLDVIDALRKQAIANGFTERQQLNVDSDFSWHQLTEATQTMSLFADKQYIELYLPTGKPGTQGAKALSEFAASNIQDVVLLVHGGQIGKDVKNAKWFKLLSQNAWFCPIYELKGRQLHGWIQNKAAELRLRLSTEVISFVADMSEGNLLATRQELEKLALIYSEETIDLERVQRALVDQSRFNVFQFIDEVLEGNIQKAVKILLRLESEGVEPNIILWSLINENRKLLACKSQLQQHGKINFMALRIWQTKQSMYQNALRRLDILTLENMQRDLMQADSLLKSETQQKPFVLLSHLAMLFMPLSLDKLRLS</sequence>
<dbReference type="InterPro" id="IPR008921">
    <property type="entry name" value="DNA_pol3_clamp-load_cplx_C"/>
</dbReference>
<dbReference type="InterPro" id="IPR027417">
    <property type="entry name" value="P-loop_NTPase"/>
</dbReference>
<dbReference type="GO" id="GO:0003677">
    <property type="term" value="F:DNA binding"/>
    <property type="evidence" value="ECO:0007669"/>
    <property type="project" value="InterPro"/>
</dbReference>
<evidence type="ECO:0000256" key="2">
    <source>
        <dbReference type="ARBA" id="ARBA00017703"/>
    </source>
</evidence>
<name>A0AA37WI44_9ALTE</name>
<evidence type="ECO:0000256" key="4">
    <source>
        <dbReference type="ARBA" id="ARBA00022695"/>
    </source>
</evidence>
<dbReference type="Gene3D" id="1.10.8.60">
    <property type="match status" value="1"/>
</dbReference>
<dbReference type="Pfam" id="PF14840">
    <property type="entry name" value="DNA_pol3_delt_C"/>
    <property type="match status" value="1"/>
</dbReference>
<dbReference type="AlphaFoldDB" id="A0AA37WI44"/>
<dbReference type="NCBIfam" id="TIGR01128">
    <property type="entry name" value="holA"/>
    <property type="match status" value="1"/>
</dbReference>
<reference evidence="12" key="2">
    <citation type="submission" date="2023-01" db="EMBL/GenBank/DDBJ databases">
        <title>Draft genome sequence of Agaribacter marinus strain NBRC 110023.</title>
        <authorList>
            <person name="Sun Q."/>
            <person name="Mori K."/>
        </authorList>
    </citation>
    <scope>NUCLEOTIDE SEQUENCE</scope>
    <source>
        <strain evidence="12">NBRC 110023</strain>
    </source>
</reference>
<evidence type="ECO:0000313" key="12">
    <source>
        <dbReference type="EMBL" id="GLR70487.1"/>
    </source>
</evidence>
<comment type="similarity">
    <text evidence="7">Belongs to the DNA polymerase HolA subunit family.</text>
</comment>
<keyword evidence="3" id="KW-0808">Transferase</keyword>
<evidence type="ECO:0000256" key="1">
    <source>
        <dbReference type="ARBA" id="ARBA00012417"/>
    </source>
</evidence>
<dbReference type="InterPro" id="IPR032780">
    <property type="entry name" value="DNA_pol3_delt_C"/>
</dbReference>
<dbReference type="EMBL" id="BSOT01000005">
    <property type="protein sequence ID" value="GLR70487.1"/>
    <property type="molecule type" value="Genomic_DNA"/>
</dbReference>
<evidence type="ECO:0000256" key="6">
    <source>
        <dbReference type="ARBA" id="ARBA00022932"/>
    </source>
</evidence>
<keyword evidence="6" id="KW-0239">DNA-directed DNA polymerase</keyword>
<dbReference type="GO" id="GO:0003887">
    <property type="term" value="F:DNA-directed DNA polymerase activity"/>
    <property type="evidence" value="ECO:0007669"/>
    <property type="project" value="UniProtKB-UniRule"/>
</dbReference>
<feature type="domain" description="DNA polymerase III subunit delta C-terminal" evidence="11">
    <location>
        <begin position="216"/>
        <end position="331"/>
    </location>
</feature>
<proteinExistence type="inferred from homology"/>
<evidence type="ECO:0000313" key="13">
    <source>
        <dbReference type="Proteomes" id="UP001156601"/>
    </source>
</evidence>
<organism evidence="12 13">
    <name type="scientific">Agaribacter marinus</name>
    <dbReference type="NCBI Taxonomy" id="1431249"/>
    <lineage>
        <taxon>Bacteria</taxon>
        <taxon>Pseudomonadati</taxon>
        <taxon>Pseudomonadota</taxon>
        <taxon>Gammaproteobacteria</taxon>
        <taxon>Alteromonadales</taxon>
        <taxon>Alteromonadaceae</taxon>
        <taxon>Agaribacter</taxon>
    </lineage>
</organism>
<evidence type="ECO:0000256" key="5">
    <source>
        <dbReference type="ARBA" id="ARBA00022705"/>
    </source>
</evidence>
<evidence type="ECO:0000259" key="11">
    <source>
        <dbReference type="Pfam" id="PF14840"/>
    </source>
</evidence>
<comment type="caution">
    <text evidence="12">The sequence shown here is derived from an EMBL/GenBank/DDBJ whole genome shotgun (WGS) entry which is preliminary data.</text>
</comment>
<reference evidence="12" key="1">
    <citation type="journal article" date="2014" name="Int. J. Syst. Evol. Microbiol.">
        <title>Complete genome sequence of Corynebacterium casei LMG S-19264T (=DSM 44701T), isolated from a smear-ripened cheese.</title>
        <authorList>
            <consortium name="US DOE Joint Genome Institute (JGI-PGF)"/>
            <person name="Walter F."/>
            <person name="Albersmeier A."/>
            <person name="Kalinowski J."/>
            <person name="Ruckert C."/>
        </authorList>
    </citation>
    <scope>NUCLEOTIDE SEQUENCE</scope>
    <source>
        <strain evidence="12">NBRC 110023</strain>
    </source>
</reference>
<dbReference type="PANTHER" id="PTHR34388">
    <property type="entry name" value="DNA POLYMERASE III SUBUNIT DELTA"/>
    <property type="match status" value="1"/>
</dbReference>
<dbReference type="Gene3D" id="3.40.50.300">
    <property type="entry name" value="P-loop containing nucleotide triphosphate hydrolases"/>
    <property type="match status" value="1"/>
</dbReference>
<dbReference type="Gene3D" id="1.20.272.10">
    <property type="match status" value="1"/>
</dbReference>
<keyword evidence="5" id="KW-0235">DNA replication</keyword>
<dbReference type="PANTHER" id="PTHR34388:SF1">
    <property type="entry name" value="DNA POLYMERASE III SUBUNIT DELTA"/>
    <property type="match status" value="1"/>
</dbReference>
<dbReference type="GO" id="GO:0009360">
    <property type="term" value="C:DNA polymerase III complex"/>
    <property type="evidence" value="ECO:0007669"/>
    <property type="project" value="UniProtKB-UniRule"/>
</dbReference>